<sequence length="180" mass="19146">MPHLRTNWTSPATSGSAQRYVAGSVSSVANGMKVTDNGVFSLGSDGVLRSFDADRSVVDYRQLDPDQAKDLATKQMRAWESSGKAVPASLAAVVESSVDGRLVTDVEQLMNPAEKPAKAEGQVEASVSSKVRRSAEELFARAGPKVCPGQPGCQSLADCQRHHCNACYFPHGPPHGTCFL</sequence>
<proteinExistence type="predicted"/>
<name>A0A2C5Z461_9HYPO</name>
<dbReference type="EMBL" id="NJES01000261">
    <property type="protein sequence ID" value="PHH74643.1"/>
    <property type="molecule type" value="Genomic_DNA"/>
</dbReference>
<gene>
    <name evidence="1" type="ORF">CDD80_2948</name>
</gene>
<dbReference type="Proteomes" id="UP000226431">
    <property type="component" value="Unassembled WGS sequence"/>
</dbReference>
<accession>A0A2C5Z461</accession>
<protein>
    <submittedName>
        <fullName evidence="1">Uncharacterized protein</fullName>
    </submittedName>
</protein>
<evidence type="ECO:0000313" key="2">
    <source>
        <dbReference type="Proteomes" id="UP000226431"/>
    </source>
</evidence>
<organism evidence="1 2">
    <name type="scientific">Ophiocordyceps camponoti-rufipedis</name>
    <dbReference type="NCBI Taxonomy" id="2004952"/>
    <lineage>
        <taxon>Eukaryota</taxon>
        <taxon>Fungi</taxon>
        <taxon>Dikarya</taxon>
        <taxon>Ascomycota</taxon>
        <taxon>Pezizomycotina</taxon>
        <taxon>Sordariomycetes</taxon>
        <taxon>Hypocreomycetidae</taxon>
        <taxon>Hypocreales</taxon>
        <taxon>Ophiocordycipitaceae</taxon>
        <taxon>Ophiocordyceps</taxon>
    </lineage>
</organism>
<dbReference type="AlphaFoldDB" id="A0A2C5Z461"/>
<dbReference type="STRING" id="2004952.A0A2C5Z461"/>
<evidence type="ECO:0000313" key="1">
    <source>
        <dbReference type="EMBL" id="PHH74643.1"/>
    </source>
</evidence>
<dbReference type="OrthoDB" id="3660917at2759"/>
<keyword evidence="2" id="KW-1185">Reference proteome</keyword>
<reference evidence="1 2" key="1">
    <citation type="submission" date="2017-06" db="EMBL/GenBank/DDBJ databases">
        <title>Ant-infecting Ophiocordyceps genomes reveal a high diversity of potential behavioral manipulation genes and a possible major role for enterotoxins.</title>
        <authorList>
            <person name="De Bekker C."/>
            <person name="Evans H.C."/>
            <person name="Brachmann A."/>
            <person name="Hughes D.P."/>
        </authorList>
    </citation>
    <scope>NUCLEOTIDE SEQUENCE [LARGE SCALE GENOMIC DNA]</scope>
    <source>
        <strain evidence="1 2">Map16</strain>
    </source>
</reference>
<comment type="caution">
    <text evidence="1">The sequence shown here is derived from an EMBL/GenBank/DDBJ whole genome shotgun (WGS) entry which is preliminary data.</text>
</comment>